<dbReference type="Gene3D" id="6.20.20.10">
    <property type="match status" value="1"/>
</dbReference>
<evidence type="ECO:0000313" key="2">
    <source>
        <dbReference type="Proteomes" id="UP000199045"/>
    </source>
</evidence>
<sequence>MNFFKRFFSKNKTLIQCPRCLGKGHVDQDDIKRLRQELKWRPGKCAYCNGKGEVESDMISKVAVDEAYLATNLSQTERERLINRDFRALERMREFNAETDQIIEEIKELHFVRKLDVEQITRLYLQSTPGLGPENYFERKRELMEYISKVIAHTK</sequence>
<name>A0A1G7VR94_CHIFI</name>
<organism evidence="1 2">
    <name type="scientific">Chitinophaga filiformis</name>
    <name type="common">Myxococcus filiformis</name>
    <name type="synonym">Flexibacter filiformis</name>
    <dbReference type="NCBI Taxonomy" id="104663"/>
    <lineage>
        <taxon>Bacteria</taxon>
        <taxon>Pseudomonadati</taxon>
        <taxon>Bacteroidota</taxon>
        <taxon>Chitinophagia</taxon>
        <taxon>Chitinophagales</taxon>
        <taxon>Chitinophagaceae</taxon>
        <taxon>Chitinophaga</taxon>
    </lineage>
</organism>
<accession>A0A1G7VR94</accession>
<dbReference type="RefSeq" id="WP_143011539.1">
    <property type="nucleotide sequence ID" value="NZ_FNBN01000005.1"/>
</dbReference>
<dbReference type="Proteomes" id="UP000199045">
    <property type="component" value="Unassembled WGS sequence"/>
</dbReference>
<dbReference type="EMBL" id="FNBN01000005">
    <property type="protein sequence ID" value="SDG62325.1"/>
    <property type="molecule type" value="Genomic_DNA"/>
</dbReference>
<reference evidence="2" key="1">
    <citation type="submission" date="2016-10" db="EMBL/GenBank/DDBJ databases">
        <authorList>
            <person name="Varghese N."/>
            <person name="Submissions S."/>
        </authorList>
    </citation>
    <scope>NUCLEOTIDE SEQUENCE [LARGE SCALE GENOMIC DNA]</scope>
    <source>
        <strain evidence="2">DSM 527</strain>
    </source>
</reference>
<gene>
    <name evidence="1" type="ORF">SAMN04488121_105237</name>
</gene>
<dbReference type="OrthoDB" id="671759at2"/>
<proteinExistence type="predicted"/>
<dbReference type="AlphaFoldDB" id="A0A1G7VR94"/>
<protein>
    <submittedName>
        <fullName evidence="1">Uncharacterized protein</fullName>
    </submittedName>
</protein>
<evidence type="ECO:0000313" key="1">
    <source>
        <dbReference type="EMBL" id="SDG62325.1"/>
    </source>
</evidence>